<name>A0A820CHQ6_9BILA</name>
<feature type="region of interest" description="Disordered" evidence="1">
    <location>
        <begin position="68"/>
        <end position="87"/>
    </location>
</feature>
<comment type="caution">
    <text evidence="2">The sequence shown here is derived from an EMBL/GenBank/DDBJ whole genome shotgun (WGS) entry which is preliminary data.</text>
</comment>
<sequence length="87" mass="9723">MNIASGIPKLVPLGMIQQEGSPYVQNDTMFIKIMINFIDLPKKLLSYAISLNPGLPINIQQHLVKQEEERQIQQTPPVSDVLPQDGV</sequence>
<dbReference type="AlphaFoldDB" id="A0A820CHQ6"/>
<reference evidence="2" key="1">
    <citation type="submission" date="2021-02" db="EMBL/GenBank/DDBJ databases">
        <authorList>
            <person name="Nowell W R."/>
        </authorList>
    </citation>
    <scope>NUCLEOTIDE SEQUENCE</scope>
</reference>
<accession>A0A820CHQ6</accession>
<gene>
    <name evidence="2" type="ORF">OKA104_LOCUS42102</name>
</gene>
<dbReference type="EMBL" id="CAJOAY010010468">
    <property type="protein sequence ID" value="CAF4222181.1"/>
    <property type="molecule type" value="Genomic_DNA"/>
</dbReference>
<evidence type="ECO:0000256" key="1">
    <source>
        <dbReference type="SAM" id="MobiDB-lite"/>
    </source>
</evidence>
<evidence type="ECO:0000313" key="3">
    <source>
        <dbReference type="Proteomes" id="UP000663881"/>
    </source>
</evidence>
<organism evidence="2 3">
    <name type="scientific">Adineta steineri</name>
    <dbReference type="NCBI Taxonomy" id="433720"/>
    <lineage>
        <taxon>Eukaryota</taxon>
        <taxon>Metazoa</taxon>
        <taxon>Spiralia</taxon>
        <taxon>Gnathifera</taxon>
        <taxon>Rotifera</taxon>
        <taxon>Eurotatoria</taxon>
        <taxon>Bdelloidea</taxon>
        <taxon>Adinetida</taxon>
        <taxon>Adinetidae</taxon>
        <taxon>Adineta</taxon>
    </lineage>
</organism>
<dbReference type="Proteomes" id="UP000663881">
    <property type="component" value="Unassembled WGS sequence"/>
</dbReference>
<evidence type="ECO:0000313" key="2">
    <source>
        <dbReference type="EMBL" id="CAF4222181.1"/>
    </source>
</evidence>
<protein>
    <submittedName>
        <fullName evidence="2">Uncharacterized protein</fullName>
    </submittedName>
</protein>
<proteinExistence type="predicted"/>